<evidence type="ECO:0000313" key="3">
    <source>
        <dbReference type="EMBL" id="SDY64335.1"/>
    </source>
</evidence>
<organism evidence="3 4">
    <name type="scientific">Halopenitus persicus</name>
    <dbReference type="NCBI Taxonomy" id="1048396"/>
    <lineage>
        <taxon>Archaea</taxon>
        <taxon>Methanobacteriati</taxon>
        <taxon>Methanobacteriota</taxon>
        <taxon>Stenosarchaea group</taxon>
        <taxon>Halobacteria</taxon>
        <taxon>Halobacteriales</taxon>
        <taxon>Haloferacaceae</taxon>
        <taxon>Halopenitus</taxon>
    </lineage>
</organism>
<dbReference type="PANTHER" id="PTHR34512">
    <property type="entry name" value="CELL SURFACE PROTEIN"/>
    <property type="match status" value="1"/>
</dbReference>
<dbReference type="Pfam" id="PF13360">
    <property type="entry name" value="PQQ_2"/>
    <property type="match status" value="1"/>
</dbReference>
<gene>
    <name evidence="3" type="ORF">SAMN05216564_107108</name>
</gene>
<evidence type="ECO:0000256" key="1">
    <source>
        <dbReference type="SAM" id="MobiDB-lite"/>
    </source>
</evidence>
<dbReference type="Proteomes" id="UP000199079">
    <property type="component" value="Unassembled WGS sequence"/>
</dbReference>
<feature type="compositionally biased region" description="Polar residues" evidence="1">
    <location>
        <begin position="55"/>
        <end position="65"/>
    </location>
</feature>
<proteinExistence type="predicted"/>
<evidence type="ECO:0000313" key="4">
    <source>
        <dbReference type="Proteomes" id="UP000199079"/>
    </source>
</evidence>
<dbReference type="SUPFAM" id="SSF50998">
    <property type="entry name" value="Quinoprotein alcohol dehydrogenase-like"/>
    <property type="match status" value="1"/>
</dbReference>
<dbReference type="PANTHER" id="PTHR34512:SF30">
    <property type="entry name" value="OUTER MEMBRANE PROTEIN ASSEMBLY FACTOR BAMB"/>
    <property type="match status" value="1"/>
</dbReference>
<accession>A0A1H3LKG0</accession>
<protein>
    <submittedName>
        <fullName evidence="3">Outer membrane protein assembly factor BamB, contains PQQ-like beta-propeller repeat</fullName>
    </submittedName>
</protein>
<dbReference type="Gene3D" id="2.130.10.10">
    <property type="entry name" value="YVTN repeat-like/Quinoprotein amine dehydrogenase"/>
    <property type="match status" value="2"/>
</dbReference>
<sequence length="423" mass="46500">MEVPRRRLLALLGSSALAGCAQLPRSNNSGTPLSLPAGSNAWPTQTADPERTHTNHSASGPRHQSFTRQAYDGISAADPIRVVGDVVYGYNGNVFAYSLSDEKFIWETPALTRQLIVTEDYVIHSDPTITALDRKTGEQRWHVPKEEAILQSSRPHIAFTNGTIAAADEEGNLIGTRNGTVRWQQSIPSNRSQSSPGRVTTVRLLSSSENLIRIVRRDQEITRKHGTPEIQRTYVDAFSHDGTPVFHYEFSGYPTGSMVTESRLYLARLLPSISTTDQGTSYPDELTSITVIDTTSGEIVGKRIIPLDHNTIRGIFGFAATDGEPITVQNHRLHRLTPSTLTTKWSSEPFPDQPRQIAVGANTIYAAVGGDSKQSQVRCIDAATGDTIWTESVKADRISQLILVDESLFISTSKPNQLIRLRA</sequence>
<dbReference type="InterPro" id="IPR011047">
    <property type="entry name" value="Quinoprotein_ADH-like_sf"/>
</dbReference>
<keyword evidence="4" id="KW-1185">Reference proteome</keyword>
<dbReference type="InterPro" id="IPR015943">
    <property type="entry name" value="WD40/YVTN_repeat-like_dom_sf"/>
</dbReference>
<reference evidence="4" key="1">
    <citation type="submission" date="2016-10" db="EMBL/GenBank/DDBJ databases">
        <authorList>
            <person name="Varghese N."/>
            <person name="Submissions S."/>
        </authorList>
    </citation>
    <scope>NUCLEOTIDE SEQUENCE [LARGE SCALE GENOMIC DNA]</scope>
    <source>
        <strain evidence="4">DC30,IBRC 10041,KCTC 4046</strain>
    </source>
</reference>
<dbReference type="InterPro" id="IPR002372">
    <property type="entry name" value="PQQ_rpt_dom"/>
</dbReference>
<dbReference type="EMBL" id="FNPC01000007">
    <property type="protein sequence ID" value="SDY64335.1"/>
    <property type="molecule type" value="Genomic_DNA"/>
</dbReference>
<evidence type="ECO:0000259" key="2">
    <source>
        <dbReference type="Pfam" id="PF13360"/>
    </source>
</evidence>
<name>A0A1H3LKG0_9EURY</name>
<feature type="domain" description="Pyrrolo-quinoline quinone repeat" evidence="2">
    <location>
        <begin position="86"/>
        <end position="200"/>
    </location>
</feature>
<feature type="region of interest" description="Disordered" evidence="1">
    <location>
        <begin position="28"/>
        <end position="65"/>
    </location>
</feature>
<dbReference type="AlphaFoldDB" id="A0A1H3LKG0"/>
<dbReference type="PROSITE" id="PS51257">
    <property type="entry name" value="PROKAR_LIPOPROTEIN"/>
    <property type="match status" value="1"/>
</dbReference>